<keyword evidence="1" id="KW-0802">TPR repeat</keyword>
<feature type="repeat" description="TPR" evidence="1">
    <location>
        <begin position="196"/>
        <end position="229"/>
    </location>
</feature>
<dbReference type="PROSITE" id="PS50293">
    <property type="entry name" value="TPR_REGION"/>
    <property type="match status" value="1"/>
</dbReference>
<evidence type="ECO:0000256" key="1">
    <source>
        <dbReference type="PROSITE-ProRule" id="PRU00339"/>
    </source>
</evidence>
<accession>A0A2V2N1C5</accession>
<feature type="repeat" description="TPR" evidence="1">
    <location>
        <begin position="56"/>
        <end position="89"/>
    </location>
</feature>
<gene>
    <name evidence="3" type="ORF">DLD82_16070</name>
</gene>
<evidence type="ECO:0000313" key="3">
    <source>
        <dbReference type="EMBL" id="PWR70318.1"/>
    </source>
</evidence>
<dbReference type="Pfam" id="PF13432">
    <property type="entry name" value="TPR_16"/>
    <property type="match status" value="2"/>
</dbReference>
<dbReference type="Pfam" id="PF13424">
    <property type="entry name" value="TPR_12"/>
    <property type="match status" value="1"/>
</dbReference>
<organism evidence="3 4">
    <name type="scientific">Methanospirillum stamsii</name>
    <dbReference type="NCBI Taxonomy" id="1277351"/>
    <lineage>
        <taxon>Archaea</taxon>
        <taxon>Methanobacteriati</taxon>
        <taxon>Methanobacteriota</taxon>
        <taxon>Stenosarchaea group</taxon>
        <taxon>Methanomicrobia</taxon>
        <taxon>Methanomicrobiales</taxon>
        <taxon>Methanospirillaceae</taxon>
        <taxon>Methanospirillum</taxon>
    </lineage>
</organism>
<dbReference type="EMBL" id="QGMZ01000044">
    <property type="protein sequence ID" value="PWR70318.1"/>
    <property type="molecule type" value="Genomic_DNA"/>
</dbReference>
<dbReference type="InterPro" id="IPR019734">
    <property type="entry name" value="TPR_rpt"/>
</dbReference>
<dbReference type="PROSITE" id="PS50005">
    <property type="entry name" value="TPR"/>
    <property type="match status" value="3"/>
</dbReference>
<dbReference type="PANTHER" id="PTHR12558:SF33">
    <property type="entry name" value="BLL7664 PROTEIN"/>
    <property type="match status" value="1"/>
</dbReference>
<dbReference type="OrthoDB" id="115601at2157"/>
<dbReference type="Gene3D" id="1.25.40.10">
    <property type="entry name" value="Tetratricopeptide repeat domain"/>
    <property type="match status" value="2"/>
</dbReference>
<dbReference type="SUPFAM" id="SSF48452">
    <property type="entry name" value="TPR-like"/>
    <property type="match status" value="1"/>
</dbReference>
<dbReference type="GeneID" id="97609864"/>
<dbReference type="InterPro" id="IPR011990">
    <property type="entry name" value="TPR-like_helical_dom_sf"/>
</dbReference>
<dbReference type="Proteomes" id="UP000245934">
    <property type="component" value="Unassembled WGS sequence"/>
</dbReference>
<sequence>MIPRVLLYLIFVSFLVLSTISLVSASGVDLYSAGDYDGAIEAFTQELESVSGAEQAPLLNNIGTCYVSLGKADEAISYYSQAVDADPSYARGWINLGVVQEKTGKTNEALTSYDNVPVADTVMYAEAMVKKGSLLAALGELDEALSAFNLAKPGANGTTVVDLYTGIGAVEFLKKNGDAADEAFQKAIDADPEGAALAYTNLGVLRISQGKNDEAKELFEKAVANDKSGQTNAAEYLKKLEGMENSESTVTPIQTPVPTIEQQSDKATLGEKNAAKKALSYLEYSAFSKEGLIKQLEYEGFSNNEAEYGVEQSYADWNEQAALMAKKYLDYSSFSRDGLRKQLEYEGFTPQQAEYGVKSVGY</sequence>
<evidence type="ECO:0000259" key="2">
    <source>
        <dbReference type="Pfam" id="PF07553"/>
    </source>
</evidence>
<reference evidence="3 4" key="1">
    <citation type="submission" date="2018-05" db="EMBL/GenBank/DDBJ databases">
        <title>Draft genome of Methanospirillum stamsii Pt1.</title>
        <authorList>
            <person name="Dueholm M.S."/>
            <person name="Nielsen P.H."/>
            <person name="Bakmann L.F."/>
            <person name="Otzen D.E."/>
        </authorList>
    </citation>
    <scope>NUCLEOTIDE SEQUENCE [LARGE SCALE GENOMIC DNA]</scope>
    <source>
        <strain evidence="3 4">Pt1</strain>
    </source>
</reference>
<dbReference type="PANTHER" id="PTHR12558">
    <property type="entry name" value="CELL DIVISION CYCLE 16,23,27"/>
    <property type="match status" value="1"/>
</dbReference>
<dbReference type="RefSeq" id="WP_109942144.1">
    <property type="nucleotide sequence ID" value="NZ_CP176366.1"/>
</dbReference>
<protein>
    <recommendedName>
        <fullName evidence="2">Putative host cell surface-exposed lipoprotein Ltp-like HTH region domain-containing protein</fullName>
    </recommendedName>
</protein>
<proteinExistence type="predicted"/>
<comment type="caution">
    <text evidence="3">The sequence shown here is derived from an EMBL/GenBank/DDBJ whole genome shotgun (WGS) entry which is preliminary data.</text>
</comment>
<keyword evidence="4" id="KW-1185">Reference proteome</keyword>
<feature type="domain" description="Putative host cell surface-exposed lipoprotein Ltp-like HTH region" evidence="2">
    <location>
        <begin position="271"/>
        <end position="311"/>
    </location>
</feature>
<name>A0A2V2N1C5_9EURY</name>
<dbReference type="Gene3D" id="1.10.10.10">
    <property type="entry name" value="Winged helix-like DNA-binding domain superfamily/Winged helix DNA-binding domain"/>
    <property type="match status" value="2"/>
</dbReference>
<dbReference type="SMART" id="SM00028">
    <property type="entry name" value="TPR"/>
    <property type="match status" value="5"/>
</dbReference>
<dbReference type="Pfam" id="PF07553">
    <property type="entry name" value="Lipoprotein_Ltp"/>
    <property type="match status" value="2"/>
</dbReference>
<dbReference type="InterPro" id="IPR011434">
    <property type="entry name" value="Ltp-like_HTH"/>
</dbReference>
<evidence type="ECO:0000313" key="4">
    <source>
        <dbReference type="Proteomes" id="UP000245934"/>
    </source>
</evidence>
<feature type="repeat" description="TPR" evidence="1">
    <location>
        <begin position="161"/>
        <end position="194"/>
    </location>
</feature>
<dbReference type="InterPro" id="IPR036388">
    <property type="entry name" value="WH-like_DNA-bd_sf"/>
</dbReference>
<feature type="domain" description="Putative host cell surface-exposed lipoprotein Ltp-like HTH region" evidence="2">
    <location>
        <begin position="316"/>
        <end position="359"/>
    </location>
</feature>
<dbReference type="AlphaFoldDB" id="A0A2V2N1C5"/>